<keyword evidence="7 8" id="KW-0472">Membrane</keyword>
<comment type="similarity">
    <text evidence="2">Belongs to the EMC6 family.</text>
</comment>
<feature type="transmembrane region" description="Helical" evidence="8">
    <location>
        <begin position="68"/>
        <end position="89"/>
    </location>
</feature>
<keyword evidence="6 8" id="KW-1133">Transmembrane helix</keyword>
<protein>
    <recommendedName>
        <fullName evidence="3">ER membrane protein complex subunit 6</fullName>
    </recommendedName>
</protein>
<dbReference type="EMBL" id="HBIT01009816">
    <property type="protein sequence ID" value="CAE0619249.1"/>
    <property type="molecule type" value="Transcribed_RNA"/>
</dbReference>
<evidence type="ECO:0000256" key="6">
    <source>
        <dbReference type="ARBA" id="ARBA00022989"/>
    </source>
</evidence>
<evidence type="ECO:0000256" key="7">
    <source>
        <dbReference type="ARBA" id="ARBA00023136"/>
    </source>
</evidence>
<comment type="subcellular location">
    <subcellularLocation>
        <location evidence="1">Endoplasmic reticulum membrane</location>
        <topology evidence="1">Multi-pass membrane protein</topology>
    </subcellularLocation>
</comment>
<keyword evidence="5" id="KW-0256">Endoplasmic reticulum</keyword>
<evidence type="ECO:0000313" key="9">
    <source>
        <dbReference type="EMBL" id="CAE0619249.1"/>
    </source>
</evidence>
<name>A0A7S3UMX8_OXYMA</name>
<dbReference type="GO" id="GO:0000045">
    <property type="term" value="P:autophagosome assembly"/>
    <property type="evidence" value="ECO:0007669"/>
    <property type="project" value="TreeGrafter"/>
</dbReference>
<dbReference type="PANTHER" id="PTHR20994">
    <property type="entry name" value="ER MEMBRANE PROTEIN COMPLEX SUBUNIT 6"/>
    <property type="match status" value="1"/>
</dbReference>
<evidence type="ECO:0000256" key="8">
    <source>
        <dbReference type="SAM" id="Phobius"/>
    </source>
</evidence>
<evidence type="ECO:0000256" key="3">
    <source>
        <dbReference type="ARBA" id="ARBA00020827"/>
    </source>
</evidence>
<accession>A0A7S3UMX8</accession>
<keyword evidence="4 8" id="KW-0812">Transmembrane</keyword>
<dbReference type="InterPro" id="IPR029008">
    <property type="entry name" value="EMC6-like"/>
</dbReference>
<evidence type="ECO:0000256" key="4">
    <source>
        <dbReference type="ARBA" id="ARBA00022692"/>
    </source>
</evidence>
<evidence type="ECO:0000256" key="5">
    <source>
        <dbReference type="ARBA" id="ARBA00022824"/>
    </source>
</evidence>
<dbReference type="PANTHER" id="PTHR20994:SF0">
    <property type="entry name" value="ER MEMBRANE PROTEIN COMPLEX SUBUNIT 6"/>
    <property type="match status" value="1"/>
</dbReference>
<sequence length="127" mass="14136">MAPKFAKRPVEVTKRLGKGSMLSLDGAELLLPSNLQHNNKQLTLVRSWSAIVAGVVSGMMGVEGLSGVLAFVLANFLMSFLVFFFALGGDPKKYFYKPRDLFMGQFMSGLQSFVLSWTIAYDYLYCF</sequence>
<reference evidence="9" key="1">
    <citation type="submission" date="2021-01" db="EMBL/GenBank/DDBJ databases">
        <authorList>
            <person name="Corre E."/>
            <person name="Pelletier E."/>
            <person name="Niang G."/>
            <person name="Scheremetjew M."/>
            <person name="Finn R."/>
            <person name="Kale V."/>
            <person name="Holt S."/>
            <person name="Cochrane G."/>
            <person name="Meng A."/>
            <person name="Brown T."/>
            <person name="Cohen L."/>
        </authorList>
    </citation>
    <scope>NUCLEOTIDE SEQUENCE</scope>
    <source>
        <strain evidence="9">CCMP1795</strain>
    </source>
</reference>
<dbReference type="GO" id="GO:0072546">
    <property type="term" value="C:EMC complex"/>
    <property type="evidence" value="ECO:0007669"/>
    <property type="project" value="InterPro"/>
</dbReference>
<dbReference type="Pfam" id="PF07019">
    <property type="entry name" value="EMC6"/>
    <property type="match status" value="1"/>
</dbReference>
<feature type="transmembrane region" description="Helical" evidence="8">
    <location>
        <begin position="101"/>
        <end position="121"/>
    </location>
</feature>
<evidence type="ECO:0000256" key="2">
    <source>
        <dbReference type="ARBA" id="ARBA00009436"/>
    </source>
</evidence>
<proteinExistence type="inferred from homology"/>
<dbReference type="AlphaFoldDB" id="A0A7S3UMX8"/>
<gene>
    <name evidence="9" type="ORF">OMAR00292_LOCUS5063</name>
</gene>
<evidence type="ECO:0000256" key="1">
    <source>
        <dbReference type="ARBA" id="ARBA00004477"/>
    </source>
</evidence>
<dbReference type="GO" id="GO:0034975">
    <property type="term" value="P:protein folding in endoplasmic reticulum"/>
    <property type="evidence" value="ECO:0007669"/>
    <property type="project" value="TreeGrafter"/>
</dbReference>
<organism evidence="9">
    <name type="scientific">Oxyrrhis marina</name>
    <name type="common">Dinoflagellate</name>
    <dbReference type="NCBI Taxonomy" id="2969"/>
    <lineage>
        <taxon>Eukaryota</taxon>
        <taxon>Sar</taxon>
        <taxon>Alveolata</taxon>
        <taxon>Dinophyceae</taxon>
        <taxon>Oxyrrhinales</taxon>
        <taxon>Oxyrrhinaceae</taxon>
        <taxon>Oxyrrhis</taxon>
    </lineage>
</organism>
<dbReference type="InterPro" id="IPR008504">
    <property type="entry name" value="Emc6"/>
</dbReference>